<keyword evidence="8" id="KW-1185">Reference proteome</keyword>
<dbReference type="AlphaFoldDB" id="A0A6V8SKS9"/>
<dbReference type="Pfam" id="PF01061">
    <property type="entry name" value="ABC2_membrane"/>
    <property type="match status" value="1"/>
</dbReference>
<feature type="transmembrane region" description="Helical" evidence="5">
    <location>
        <begin position="21"/>
        <end position="46"/>
    </location>
</feature>
<feature type="transmembrane region" description="Helical" evidence="5">
    <location>
        <begin position="239"/>
        <end position="259"/>
    </location>
</feature>
<evidence type="ECO:0000313" key="8">
    <source>
        <dbReference type="Proteomes" id="UP000580568"/>
    </source>
</evidence>
<comment type="caution">
    <text evidence="7">The sequence shown here is derived from an EMBL/GenBank/DDBJ whole genome shotgun (WGS) entry which is preliminary data.</text>
</comment>
<dbReference type="GO" id="GO:0140359">
    <property type="term" value="F:ABC-type transporter activity"/>
    <property type="evidence" value="ECO:0007669"/>
    <property type="project" value="InterPro"/>
</dbReference>
<dbReference type="Proteomes" id="UP000580568">
    <property type="component" value="Unassembled WGS sequence"/>
</dbReference>
<dbReference type="PANTHER" id="PTHR43229:SF6">
    <property type="entry name" value="ABC-TYPE MULTIDRUG TRANSPORT SYSTEM, PERMEASE COMPONENT"/>
    <property type="match status" value="1"/>
</dbReference>
<comment type="similarity">
    <text evidence="5">Belongs to the ABC-2 integral membrane protein family.</text>
</comment>
<evidence type="ECO:0000256" key="1">
    <source>
        <dbReference type="ARBA" id="ARBA00004141"/>
    </source>
</evidence>
<dbReference type="PIRSF" id="PIRSF006648">
    <property type="entry name" value="DrrB"/>
    <property type="match status" value="1"/>
</dbReference>
<keyword evidence="2 5" id="KW-0812">Transmembrane</keyword>
<keyword evidence="3 5" id="KW-1133">Transmembrane helix</keyword>
<feature type="transmembrane region" description="Helical" evidence="5">
    <location>
        <begin position="120"/>
        <end position="141"/>
    </location>
</feature>
<feature type="transmembrane region" description="Helical" evidence="5">
    <location>
        <begin position="189"/>
        <end position="219"/>
    </location>
</feature>
<comment type="subcellular location">
    <subcellularLocation>
        <location evidence="5">Cell membrane</location>
        <topology evidence="5">Multi-pass membrane protein</topology>
    </subcellularLocation>
    <subcellularLocation>
        <location evidence="1">Membrane</location>
        <topology evidence="1">Multi-pass membrane protein</topology>
    </subcellularLocation>
</comment>
<dbReference type="GO" id="GO:0043190">
    <property type="term" value="C:ATP-binding cassette (ABC) transporter complex"/>
    <property type="evidence" value="ECO:0007669"/>
    <property type="project" value="InterPro"/>
</dbReference>
<evidence type="ECO:0000256" key="2">
    <source>
        <dbReference type="ARBA" id="ARBA00022692"/>
    </source>
</evidence>
<feature type="domain" description="ABC transmembrane type-2" evidence="6">
    <location>
        <begin position="26"/>
        <end position="262"/>
    </location>
</feature>
<name>A0A6V8SKS9_9CLOT</name>
<dbReference type="InterPro" id="IPR000412">
    <property type="entry name" value="ABC_2_transport"/>
</dbReference>
<keyword evidence="5" id="KW-1003">Cell membrane</keyword>
<accession>A0A6V8SKS9</accession>
<sequence>MELKKVMRVIRARFIMKAKIYFRYPLNIFFFVVDPIIWLSPFYFMAKVFSKGDSLSGFQAYTGSSNYMGFLILGFMLSSYSGAAMWSVGFSMKDEMMDGVLEANWTAPVNRAILVVSSSIFEFVRCTVEIVVTGVVCHFLFGFNISGNLIKAIMFMIPGIISLIGLGLIMASLVLIIKNANTVVDISNSLLYGFSGAYFPIQIFPKYLLPIAFAIPLTFLNDSVRSILVGQKPLMDLRLQFLILCGFMVALLWLGYFIFMKVEGKCRERGLSGY</sequence>
<protein>
    <recommendedName>
        <fullName evidence="5">Transport permease protein</fullName>
    </recommendedName>
</protein>
<dbReference type="InterPro" id="IPR051784">
    <property type="entry name" value="Nod_factor_ABC_transporter"/>
</dbReference>
<evidence type="ECO:0000256" key="4">
    <source>
        <dbReference type="ARBA" id="ARBA00023136"/>
    </source>
</evidence>
<dbReference type="PANTHER" id="PTHR43229">
    <property type="entry name" value="NODULATION PROTEIN J"/>
    <property type="match status" value="1"/>
</dbReference>
<dbReference type="PROSITE" id="PS51012">
    <property type="entry name" value="ABC_TM2"/>
    <property type="match status" value="1"/>
</dbReference>
<proteinExistence type="inferred from homology"/>
<dbReference type="InterPro" id="IPR047817">
    <property type="entry name" value="ABC2_TM_bact-type"/>
</dbReference>
<reference evidence="7 8" key="1">
    <citation type="submission" date="2020-07" db="EMBL/GenBank/DDBJ databases">
        <title>A new beta-1,3-glucan-decomposing anaerobic bacterium isolated from anoxic soil subjected to biological soil disinfestation.</title>
        <authorList>
            <person name="Ueki A."/>
            <person name="Tonouchi A."/>
        </authorList>
    </citation>
    <scope>NUCLEOTIDE SEQUENCE [LARGE SCALE GENOMIC DNA]</scope>
    <source>
        <strain evidence="7 8">TW1</strain>
    </source>
</reference>
<dbReference type="RefSeq" id="WP_183279132.1">
    <property type="nucleotide sequence ID" value="NZ_BLZR01000001.1"/>
</dbReference>
<evidence type="ECO:0000259" key="6">
    <source>
        <dbReference type="PROSITE" id="PS51012"/>
    </source>
</evidence>
<dbReference type="EMBL" id="BLZR01000001">
    <property type="protein sequence ID" value="GFP77777.1"/>
    <property type="molecule type" value="Genomic_DNA"/>
</dbReference>
<keyword evidence="5" id="KW-0813">Transport</keyword>
<gene>
    <name evidence="7" type="ORF">bsdtw1_03949</name>
</gene>
<evidence type="ECO:0000313" key="7">
    <source>
        <dbReference type="EMBL" id="GFP77777.1"/>
    </source>
</evidence>
<feature type="transmembrane region" description="Helical" evidence="5">
    <location>
        <begin position="153"/>
        <end position="177"/>
    </location>
</feature>
<organism evidence="7 8">
    <name type="scientific">Clostridium fungisolvens</name>
    <dbReference type="NCBI Taxonomy" id="1604897"/>
    <lineage>
        <taxon>Bacteria</taxon>
        <taxon>Bacillati</taxon>
        <taxon>Bacillota</taxon>
        <taxon>Clostridia</taxon>
        <taxon>Eubacteriales</taxon>
        <taxon>Clostridiaceae</taxon>
        <taxon>Clostridium</taxon>
    </lineage>
</organism>
<feature type="transmembrane region" description="Helical" evidence="5">
    <location>
        <begin position="66"/>
        <end position="88"/>
    </location>
</feature>
<evidence type="ECO:0000256" key="3">
    <source>
        <dbReference type="ARBA" id="ARBA00022989"/>
    </source>
</evidence>
<dbReference type="InterPro" id="IPR013525">
    <property type="entry name" value="ABC2_TM"/>
</dbReference>
<evidence type="ECO:0000256" key="5">
    <source>
        <dbReference type="RuleBase" id="RU361157"/>
    </source>
</evidence>
<keyword evidence="4 5" id="KW-0472">Membrane</keyword>